<feature type="domain" description="CSC1/OSCA1-like 7TM region" evidence="8">
    <location>
        <begin position="436"/>
        <end position="609"/>
    </location>
</feature>
<evidence type="ECO:0000256" key="4">
    <source>
        <dbReference type="ARBA" id="ARBA00022692"/>
    </source>
</evidence>
<dbReference type="Pfam" id="PF02714">
    <property type="entry name" value="RSN1_7TM"/>
    <property type="match status" value="1"/>
</dbReference>
<dbReference type="InterPro" id="IPR027815">
    <property type="entry name" value="CSC1/OSCA1-like_cyt"/>
</dbReference>
<reference evidence="12" key="1">
    <citation type="submission" date="2021-06" db="EMBL/GenBank/DDBJ databases">
        <authorList>
            <person name="Kallberg Y."/>
            <person name="Tangrot J."/>
            <person name="Rosling A."/>
        </authorList>
    </citation>
    <scope>NUCLEOTIDE SEQUENCE</scope>
    <source>
        <strain evidence="12">CL551</strain>
    </source>
</reference>
<organism evidence="12 13">
    <name type="scientific">Acaulospora morrowiae</name>
    <dbReference type="NCBI Taxonomy" id="94023"/>
    <lineage>
        <taxon>Eukaryota</taxon>
        <taxon>Fungi</taxon>
        <taxon>Fungi incertae sedis</taxon>
        <taxon>Mucoromycota</taxon>
        <taxon>Glomeromycotina</taxon>
        <taxon>Glomeromycetes</taxon>
        <taxon>Diversisporales</taxon>
        <taxon>Acaulosporaceae</taxon>
        <taxon>Acaulospora</taxon>
    </lineage>
</organism>
<feature type="transmembrane region" description="Helical" evidence="7">
    <location>
        <begin position="618"/>
        <end position="635"/>
    </location>
</feature>
<evidence type="ECO:0000259" key="11">
    <source>
        <dbReference type="Pfam" id="PF14703"/>
    </source>
</evidence>
<dbReference type="InterPro" id="IPR032880">
    <property type="entry name" value="CSC1/OSCA1-like_N"/>
</dbReference>
<feature type="transmembrane region" description="Helical" evidence="7">
    <location>
        <begin position="143"/>
        <end position="163"/>
    </location>
</feature>
<comment type="similarity">
    <text evidence="2">Belongs to the CSC1 (TC 1.A.17) family.</text>
</comment>
<evidence type="ECO:0000256" key="6">
    <source>
        <dbReference type="ARBA" id="ARBA00023136"/>
    </source>
</evidence>
<evidence type="ECO:0000256" key="2">
    <source>
        <dbReference type="ARBA" id="ARBA00007779"/>
    </source>
</evidence>
<dbReference type="AlphaFoldDB" id="A0A9N9DNP3"/>
<evidence type="ECO:0000313" key="13">
    <source>
        <dbReference type="Proteomes" id="UP000789342"/>
    </source>
</evidence>
<dbReference type="PANTHER" id="PTHR13018">
    <property type="entry name" value="PROBABLE MEMBRANE PROTEIN DUF221-RELATED"/>
    <property type="match status" value="1"/>
</dbReference>
<dbReference type="OrthoDB" id="1076608at2759"/>
<feature type="domain" description="10TM putative phosphate transporter extracellular tail" evidence="9">
    <location>
        <begin position="711"/>
        <end position="776"/>
    </location>
</feature>
<comment type="subcellular location">
    <subcellularLocation>
        <location evidence="1">Membrane</location>
        <topology evidence="1">Multi-pass membrane protein</topology>
    </subcellularLocation>
</comment>
<sequence>MSVTGNSTEQTTADSSVSTFVSSAVFNAAVTIGVFITFEIVRKRNKKVYEPRTYLVSERKRSEPLRGGLLGWLWPTLKASNQEVINRIGLDAFMFLRFIRLFAIIYAIFSIIGIGILLPVNYVNQRDLPGLNSFTMGNIKDSYRMYAHVIAAYIFSATTLYFLHRENCTYIRLRHEYFTTPEHRISLRATTILILGIPKNICNEKDLKELFDIFPGGVKRIWINRDPGNIAKLHTAREKLVVNLEASETALIRQYATYLEKQGGKGDVEDGKKVPKALRPVHRKTPLIGSKVDSIETYRNEIQTLNKKIGEKLMDIKDFKQLNSAFIQFNTYVGAQLAANLTIPRLTDISPEDVIWENLNITRSQRLVRYFISFSISSALILLWAFPVAFVSAVSTLSKLKEVIPFLQPLFDKLPSSVVGIIQGILPAVGLSILMMVVNILLVTTFSGGIFNALPPLIKNPTSAVDILAENLPLTSTFFLTYALLSISGSALEILQVGPLIVNILFKMFLVKTPRQVWNLEKTLTSKDWGLSFPPHILMAAIGLVFSSIQPLILPIVTIHFSLYYCSYRYNFIYVYNQLHQSGGLLFPKSVFQFYVGIYIYQLTMIGLMFINTAYIPGVLMTVLFGLTISAVYVMRQNFKHNPHVDFLPVDLMGVIDMNTEQIVGLKNIENLKTGLKTGKVPLKTSEGSTQEYEITDKAEGETDPDAFHITHTQEDEDKSGKAYVHPALVAEQPVVWLPQDSAGVSEEEVNACREEGIKATNQGAILNKKNRVEVDINNIPDGLDFLSVFKIIRDDDFLH</sequence>
<keyword evidence="4 7" id="KW-0812">Transmembrane</keyword>
<dbReference type="Pfam" id="PF13967">
    <property type="entry name" value="RSN1_TM"/>
    <property type="match status" value="1"/>
</dbReference>
<evidence type="ECO:0000256" key="5">
    <source>
        <dbReference type="ARBA" id="ARBA00022989"/>
    </source>
</evidence>
<dbReference type="Proteomes" id="UP000789342">
    <property type="component" value="Unassembled WGS sequence"/>
</dbReference>
<feature type="domain" description="CSC1/OSCA1-like cytosolic" evidence="11">
    <location>
        <begin position="190"/>
        <end position="358"/>
    </location>
</feature>
<evidence type="ECO:0000256" key="7">
    <source>
        <dbReference type="SAM" id="Phobius"/>
    </source>
</evidence>
<keyword evidence="3" id="KW-0813">Transport</keyword>
<keyword evidence="6 7" id="KW-0472">Membrane</keyword>
<dbReference type="Pfam" id="PF12621">
    <property type="entry name" value="PHM7_ext"/>
    <property type="match status" value="1"/>
</dbReference>
<comment type="caution">
    <text evidence="12">The sequence shown here is derived from an EMBL/GenBank/DDBJ whole genome shotgun (WGS) entry which is preliminary data.</text>
</comment>
<proteinExistence type="inferred from homology"/>
<name>A0A9N9DNP3_9GLOM</name>
<feature type="transmembrane region" description="Helical" evidence="7">
    <location>
        <begin position="101"/>
        <end position="123"/>
    </location>
</feature>
<feature type="transmembrane region" description="Helical" evidence="7">
    <location>
        <begin position="414"/>
        <end position="433"/>
    </location>
</feature>
<keyword evidence="5 7" id="KW-1133">Transmembrane helix</keyword>
<feature type="transmembrane region" description="Helical" evidence="7">
    <location>
        <begin position="370"/>
        <end position="394"/>
    </location>
</feature>
<gene>
    <name evidence="12" type="ORF">AMORRO_LOCUS9580</name>
</gene>
<keyword evidence="13" id="KW-1185">Reference proteome</keyword>
<dbReference type="EMBL" id="CAJVPV010009542">
    <property type="protein sequence ID" value="CAG8642475.1"/>
    <property type="molecule type" value="Genomic_DNA"/>
</dbReference>
<feature type="transmembrane region" description="Helical" evidence="7">
    <location>
        <begin position="537"/>
        <end position="565"/>
    </location>
</feature>
<dbReference type="GO" id="GO:0005886">
    <property type="term" value="C:plasma membrane"/>
    <property type="evidence" value="ECO:0007669"/>
    <property type="project" value="TreeGrafter"/>
</dbReference>
<feature type="transmembrane region" description="Helical" evidence="7">
    <location>
        <begin position="20"/>
        <end position="41"/>
    </location>
</feature>
<evidence type="ECO:0000259" key="8">
    <source>
        <dbReference type="Pfam" id="PF02714"/>
    </source>
</evidence>
<feature type="transmembrane region" description="Helical" evidence="7">
    <location>
        <begin position="478"/>
        <end position="506"/>
    </location>
</feature>
<dbReference type="PANTHER" id="PTHR13018:SF139">
    <property type="entry name" value="PHOSPHATE METABOLISM PROTEIN 7"/>
    <property type="match status" value="1"/>
</dbReference>
<evidence type="ECO:0000259" key="9">
    <source>
        <dbReference type="Pfam" id="PF12621"/>
    </source>
</evidence>
<dbReference type="InterPro" id="IPR045122">
    <property type="entry name" value="Csc1-like"/>
</dbReference>
<evidence type="ECO:0000259" key="10">
    <source>
        <dbReference type="Pfam" id="PF13967"/>
    </source>
</evidence>
<dbReference type="GO" id="GO:0005227">
    <property type="term" value="F:calcium-activated cation channel activity"/>
    <property type="evidence" value="ECO:0007669"/>
    <property type="project" value="InterPro"/>
</dbReference>
<evidence type="ECO:0000256" key="3">
    <source>
        <dbReference type="ARBA" id="ARBA00022448"/>
    </source>
</evidence>
<dbReference type="InterPro" id="IPR003864">
    <property type="entry name" value="CSC1/OSCA1-like_7TM"/>
</dbReference>
<evidence type="ECO:0000313" key="12">
    <source>
        <dbReference type="EMBL" id="CAG8642475.1"/>
    </source>
</evidence>
<dbReference type="InterPro" id="IPR022257">
    <property type="entry name" value="PHM7_ext"/>
</dbReference>
<feature type="domain" description="CSC1/OSCA1-like N-terminal transmembrane" evidence="10">
    <location>
        <begin position="20"/>
        <end position="166"/>
    </location>
</feature>
<protein>
    <submittedName>
        <fullName evidence="12">274_t:CDS:1</fullName>
    </submittedName>
</protein>
<dbReference type="Pfam" id="PF14703">
    <property type="entry name" value="PHM7_cyt"/>
    <property type="match status" value="1"/>
</dbReference>
<accession>A0A9N9DNP3</accession>
<feature type="transmembrane region" description="Helical" evidence="7">
    <location>
        <begin position="592"/>
        <end position="611"/>
    </location>
</feature>
<evidence type="ECO:0000256" key="1">
    <source>
        <dbReference type="ARBA" id="ARBA00004141"/>
    </source>
</evidence>